<comment type="caution">
    <text evidence="1">The sequence shown here is derived from an EMBL/GenBank/DDBJ whole genome shotgun (WGS) entry which is preliminary data.</text>
</comment>
<proteinExistence type="predicted"/>
<name>A0A9P0L2A8_ACAOB</name>
<organism evidence="1 2">
    <name type="scientific">Acanthoscelides obtectus</name>
    <name type="common">Bean weevil</name>
    <name type="synonym">Bruchus obtectus</name>
    <dbReference type="NCBI Taxonomy" id="200917"/>
    <lineage>
        <taxon>Eukaryota</taxon>
        <taxon>Metazoa</taxon>
        <taxon>Ecdysozoa</taxon>
        <taxon>Arthropoda</taxon>
        <taxon>Hexapoda</taxon>
        <taxon>Insecta</taxon>
        <taxon>Pterygota</taxon>
        <taxon>Neoptera</taxon>
        <taxon>Endopterygota</taxon>
        <taxon>Coleoptera</taxon>
        <taxon>Polyphaga</taxon>
        <taxon>Cucujiformia</taxon>
        <taxon>Chrysomeloidea</taxon>
        <taxon>Chrysomelidae</taxon>
        <taxon>Bruchinae</taxon>
        <taxon>Bruchini</taxon>
        <taxon>Acanthoscelides</taxon>
    </lineage>
</organism>
<protein>
    <submittedName>
        <fullName evidence="1">Uncharacterized protein</fullName>
    </submittedName>
</protein>
<dbReference type="EMBL" id="CAKOFQ010006970">
    <property type="protein sequence ID" value="CAH1985070.1"/>
    <property type="molecule type" value="Genomic_DNA"/>
</dbReference>
<sequence length="47" mass="5880">MYNVHTRIYPYTQQILTRVWDPYICNKKRVFRIIPIYSEITFAQYHV</sequence>
<dbReference type="Proteomes" id="UP001152888">
    <property type="component" value="Unassembled WGS sequence"/>
</dbReference>
<keyword evidence="2" id="KW-1185">Reference proteome</keyword>
<evidence type="ECO:0000313" key="2">
    <source>
        <dbReference type="Proteomes" id="UP001152888"/>
    </source>
</evidence>
<accession>A0A9P0L2A8</accession>
<evidence type="ECO:0000313" key="1">
    <source>
        <dbReference type="EMBL" id="CAH1985070.1"/>
    </source>
</evidence>
<gene>
    <name evidence="1" type="ORF">ACAOBT_LOCUS16461</name>
</gene>
<reference evidence="1" key="1">
    <citation type="submission" date="2022-03" db="EMBL/GenBank/DDBJ databases">
        <authorList>
            <person name="Sayadi A."/>
        </authorList>
    </citation>
    <scope>NUCLEOTIDE SEQUENCE</scope>
</reference>
<dbReference type="AlphaFoldDB" id="A0A9P0L2A8"/>